<comment type="caution">
    <text evidence="2">The sequence shown here is derived from an EMBL/GenBank/DDBJ whole genome shotgun (WGS) entry which is preliminary data.</text>
</comment>
<evidence type="ECO:0000313" key="3">
    <source>
        <dbReference type="Proteomes" id="UP000550707"/>
    </source>
</evidence>
<sequence length="156" mass="17243">MCRAWLPRDPAEKDRQFPARLRSFRKQPCPENWAQPPGLLLQQDASAGGLSERTLQALSWVALDRRGRASQSLGLQSAPPRALPSPHSPPNHGIQVLLLLLLPGQRGASHPCARRQPKTVPRAAPSDLRSEREYTQKQQSKETLVPFQQHGGGEGI</sequence>
<feature type="region of interest" description="Disordered" evidence="1">
    <location>
        <begin position="107"/>
        <end position="156"/>
    </location>
</feature>
<keyword evidence="3" id="KW-1185">Reference proteome</keyword>
<feature type="region of interest" description="Disordered" evidence="1">
    <location>
        <begin position="69"/>
        <end position="90"/>
    </location>
</feature>
<dbReference type="InParanoid" id="A0A7J8EGG8"/>
<organism evidence="2 3">
    <name type="scientific">Molossus molossus</name>
    <name type="common">Pallas' mastiff bat</name>
    <name type="synonym">Vespertilio molossus</name>
    <dbReference type="NCBI Taxonomy" id="27622"/>
    <lineage>
        <taxon>Eukaryota</taxon>
        <taxon>Metazoa</taxon>
        <taxon>Chordata</taxon>
        <taxon>Craniata</taxon>
        <taxon>Vertebrata</taxon>
        <taxon>Euteleostomi</taxon>
        <taxon>Mammalia</taxon>
        <taxon>Eutheria</taxon>
        <taxon>Laurasiatheria</taxon>
        <taxon>Chiroptera</taxon>
        <taxon>Yangochiroptera</taxon>
        <taxon>Molossidae</taxon>
        <taxon>Molossus</taxon>
    </lineage>
</organism>
<dbReference type="Proteomes" id="UP000550707">
    <property type="component" value="Unassembled WGS sequence"/>
</dbReference>
<gene>
    <name evidence="2" type="ORF">HJG59_018035</name>
</gene>
<name>A0A7J8EGG8_MOLMO</name>
<evidence type="ECO:0000313" key="2">
    <source>
        <dbReference type="EMBL" id="KAF6434618.1"/>
    </source>
</evidence>
<dbReference type="EMBL" id="JACASF010000014">
    <property type="protein sequence ID" value="KAF6434618.1"/>
    <property type="molecule type" value="Genomic_DNA"/>
</dbReference>
<protein>
    <submittedName>
        <fullName evidence="2">Testis expressed 53</fullName>
    </submittedName>
</protein>
<reference evidence="2 3" key="1">
    <citation type="journal article" date="2020" name="Nature">
        <title>Six reference-quality genomes reveal evolution of bat adaptations.</title>
        <authorList>
            <person name="Jebb D."/>
            <person name="Huang Z."/>
            <person name="Pippel M."/>
            <person name="Hughes G.M."/>
            <person name="Lavrichenko K."/>
            <person name="Devanna P."/>
            <person name="Winkler S."/>
            <person name="Jermiin L.S."/>
            <person name="Skirmuntt E.C."/>
            <person name="Katzourakis A."/>
            <person name="Burkitt-Gray L."/>
            <person name="Ray D.A."/>
            <person name="Sullivan K.A.M."/>
            <person name="Roscito J.G."/>
            <person name="Kirilenko B.M."/>
            <person name="Davalos L.M."/>
            <person name="Corthals A.P."/>
            <person name="Power M.L."/>
            <person name="Jones G."/>
            <person name="Ransome R.D."/>
            <person name="Dechmann D.K.N."/>
            <person name="Locatelli A.G."/>
            <person name="Puechmaille S.J."/>
            <person name="Fedrigo O."/>
            <person name="Jarvis E.D."/>
            <person name="Hiller M."/>
            <person name="Vernes S.C."/>
            <person name="Myers E.W."/>
            <person name="Teeling E.C."/>
        </authorList>
    </citation>
    <scope>NUCLEOTIDE SEQUENCE [LARGE SCALE GENOMIC DNA]</scope>
    <source>
        <strain evidence="2">MMolMol1</strain>
        <tissue evidence="2">Muscle</tissue>
    </source>
</reference>
<dbReference type="AlphaFoldDB" id="A0A7J8EGG8"/>
<accession>A0A7J8EGG8</accession>
<evidence type="ECO:0000256" key="1">
    <source>
        <dbReference type="SAM" id="MobiDB-lite"/>
    </source>
</evidence>
<proteinExistence type="predicted"/>